<gene>
    <name evidence="2" type="ORF">CTEN210_01290</name>
</gene>
<evidence type="ECO:0000313" key="2">
    <source>
        <dbReference type="EMBL" id="GFH44816.1"/>
    </source>
</evidence>
<protein>
    <submittedName>
        <fullName evidence="2">Uncharacterized protein</fullName>
    </submittedName>
</protein>
<comment type="caution">
    <text evidence="2">The sequence shown here is derived from an EMBL/GenBank/DDBJ whole genome shotgun (WGS) entry which is preliminary data.</text>
</comment>
<organism evidence="2 3">
    <name type="scientific">Chaetoceros tenuissimus</name>
    <dbReference type="NCBI Taxonomy" id="426638"/>
    <lineage>
        <taxon>Eukaryota</taxon>
        <taxon>Sar</taxon>
        <taxon>Stramenopiles</taxon>
        <taxon>Ochrophyta</taxon>
        <taxon>Bacillariophyta</taxon>
        <taxon>Coscinodiscophyceae</taxon>
        <taxon>Chaetocerotophycidae</taxon>
        <taxon>Chaetocerotales</taxon>
        <taxon>Chaetocerotaceae</taxon>
        <taxon>Chaetoceros</taxon>
    </lineage>
</organism>
<dbReference type="Proteomes" id="UP001054902">
    <property type="component" value="Unassembled WGS sequence"/>
</dbReference>
<dbReference type="AlphaFoldDB" id="A0AAD3CFE6"/>
<proteinExistence type="predicted"/>
<name>A0AAD3CFE6_9STRA</name>
<keyword evidence="3" id="KW-1185">Reference proteome</keyword>
<evidence type="ECO:0000313" key="3">
    <source>
        <dbReference type="Proteomes" id="UP001054902"/>
    </source>
</evidence>
<reference evidence="2 3" key="1">
    <citation type="journal article" date="2021" name="Sci. Rep.">
        <title>The genome of the diatom Chaetoceros tenuissimus carries an ancient integrated fragment of an extant virus.</title>
        <authorList>
            <person name="Hongo Y."/>
            <person name="Kimura K."/>
            <person name="Takaki Y."/>
            <person name="Yoshida Y."/>
            <person name="Baba S."/>
            <person name="Kobayashi G."/>
            <person name="Nagasaki K."/>
            <person name="Hano T."/>
            <person name="Tomaru Y."/>
        </authorList>
    </citation>
    <scope>NUCLEOTIDE SEQUENCE [LARGE SCALE GENOMIC DNA]</scope>
    <source>
        <strain evidence="2 3">NIES-3715</strain>
    </source>
</reference>
<evidence type="ECO:0000256" key="1">
    <source>
        <dbReference type="SAM" id="Phobius"/>
    </source>
</evidence>
<keyword evidence="1" id="KW-0812">Transmembrane</keyword>
<keyword evidence="1" id="KW-0472">Membrane</keyword>
<feature type="transmembrane region" description="Helical" evidence="1">
    <location>
        <begin position="50"/>
        <end position="71"/>
    </location>
</feature>
<keyword evidence="1" id="KW-1133">Transmembrane helix</keyword>
<sequence length="237" mass="26605">MKFANTKSSHIHINWLRTSKNESIFYLRNLGRGVTYNNGSDRDFPRSTGGIVIISIFALVVIGAFIIGALCSNPTKKFNALLDKAKAKFEEKTATDGANDGDDARRYKPHTGFYDVSCKSRYKKRIKREANLIFTDIGDGYALSGFCKDVNGCGQYDIKEGYCTYDGSYAYWIEHISKELVNQGAFSDKGTIVLNQGAFNFQKGSFEGKWLSNRDERGTFDRFKLKNEGVVAHSYIA</sequence>
<dbReference type="EMBL" id="BLLK01000020">
    <property type="protein sequence ID" value="GFH44816.1"/>
    <property type="molecule type" value="Genomic_DNA"/>
</dbReference>
<accession>A0AAD3CFE6</accession>